<feature type="non-terminal residue" evidence="2">
    <location>
        <position position="1"/>
    </location>
</feature>
<feature type="domain" description="DUF4822" evidence="1">
    <location>
        <begin position="1"/>
        <end position="85"/>
    </location>
</feature>
<proteinExistence type="predicted"/>
<evidence type="ECO:0000259" key="1">
    <source>
        <dbReference type="Pfam" id="PF16103"/>
    </source>
</evidence>
<reference evidence="2 3" key="1">
    <citation type="journal article" date="2019" name="Environ. Microbiol.">
        <title>An active ?-lactamase is a part of an orchestrated cell wall stress resistance network of Bacillus subtilis and related rhizosphere species.</title>
        <authorList>
            <person name="Bucher T."/>
            <person name="Keren-Paz A."/>
            <person name="Hausser J."/>
            <person name="Olender T."/>
            <person name="Cytryn E."/>
            <person name="Kolodkin-Gal I."/>
        </authorList>
    </citation>
    <scope>NUCLEOTIDE SEQUENCE [LARGE SCALE GENOMIC DNA]</scope>
    <source>
        <strain evidence="2 3">I5</strain>
    </source>
</reference>
<evidence type="ECO:0000313" key="3">
    <source>
        <dbReference type="Proteomes" id="UP000305222"/>
    </source>
</evidence>
<dbReference type="Pfam" id="PF16103">
    <property type="entry name" value="DUF4822"/>
    <property type="match status" value="1"/>
</dbReference>
<dbReference type="InterPro" id="IPR032247">
    <property type="entry name" value="DUF4822"/>
</dbReference>
<gene>
    <name evidence="2" type="ORF">FC699_24505</name>
</gene>
<dbReference type="AlphaFoldDB" id="A0A4U3AR38"/>
<evidence type="ECO:0000313" key="2">
    <source>
        <dbReference type="EMBL" id="TKI90211.1"/>
    </source>
</evidence>
<comment type="caution">
    <text evidence="2">The sequence shown here is derived from an EMBL/GenBank/DDBJ whole genome shotgun (WGS) entry which is preliminary data.</text>
</comment>
<protein>
    <submittedName>
        <fullName evidence="2">DUF4822 domain-containing protein</fullName>
    </submittedName>
</protein>
<name>A0A4U3AR38_9BACI</name>
<organism evidence="2 3">
    <name type="scientific">Bacillus wiedmannii</name>
    <dbReference type="NCBI Taxonomy" id="1890302"/>
    <lineage>
        <taxon>Bacteria</taxon>
        <taxon>Bacillati</taxon>
        <taxon>Bacillota</taxon>
        <taxon>Bacilli</taxon>
        <taxon>Bacillales</taxon>
        <taxon>Bacillaceae</taxon>
        <taxon>Bacillus</taxon>
        <taxon>Bacillus cereus group</taxon>
    </lineage>
</organism>
<dbReference type="EMBL" id="SZON01001667">
    <property type="protein sequence ID" value="TKI90211.1"/>
    <property type="molecule type" value="Genomic_DNA"/>
</dbReference>
<sequence length="87" mass="9890">TNKYEFFNVNTGVSRGDYGFFDVVHGNKIRAHASLGNNKYGAVLELTELNKEKFTYTRIGKDANGKDIKIFVEHEPYTGDLKPNFTK</sequence>
<accession>A0A4U3AR38</accession>
<dbReference type="Proteomes" id="UP000305222">
    <property type="component" value="Unassembled WGS sequence"/>
</dbReference>
<dbReference type="Gene3D" id="2.40.128.540">
    <property type="entry name" value="Domain of unknown function DUF4822"/>
    <property type="match status" value="1"/>
</dbReference>